<evidence type="ECO:0000313" key="2">
    <source>
        <dbReference type="EMBL" id="KUN57178.1"/>
    </source>
</evidence>
<reference evidence="2 3" key="1">
    <citation type="submission" date="2015-10" db="EMBL/GenBank/DDBJ databases">
        <title>Draft genome sequence of Streptomyces canus DSM 40017, type strain for the species Streptomyces canus.</title>
        <authorList>
            <person name="Ruckert C."/>
            <person name="Winkler A."/>
            <person name="Kalinowski J."/>
            <person name="Kampfer P."/>
            <person name="Glaeser S."/>
        </authorList>
    </citation>
    <scope>NUCLEOTIDE SEQUENCE [LARGE SCALE GENOMIC DNA]</scope>
    <source>
        <strain evidence="2 3">DSM 40017</strain>
    </source>
</reference>
<keyword evidence="1" id="KW-1133">Transmembrane helix</keyword>
<dbReference type="EMBL" id="LMWU01000077">
    <property type="protein sequence ID" value="KUN57178.1"/>
    <property type="molecule type" value="Genomic_DNA"/>
</dbReference>
<keyword evidence="1" id="KW-0472">Membrane</keyword>
<evidence type="ECO:0000256" key="1">
    <source>
        <dbReference type="SAM" id="Phobius"/>
    </source>
</evidence>
<accession>A0A117QW27</accession>
<sequence length="119" mass="12660">MVSAVTSLAENAATGQDRWPGPLDQVRRHAWIVLGVGLALALLLVVYTLFREAKSSSVADDPPPPAPPEIPRWVVDRAQVRQVAAALSRRRRLRSVGITATAGLHGAGGFGKTTLAEMV</sequence>
<keyword evidence="1" id="KW-0812">Transmembrane</keyword>
<dbReference type="Proteomes" id="UP000053669">
    <property type="component" value="Unassembled WGS sequence"/>
</dbReference>
<proteinExistence type="predicted"/>
<name>A0A117QW27_9ACTN</name>
<dbReference type="STRING" id="58343.AQJ46_48240"/>
<dbReference type="AlphaFoldDB" id="A0A117QW27"/>
<gene>
    <name evidence="2" type="ORF">AQJ46_48240</name>
</gene>
<protein>
    <submittedName>
        <fullName evidence="2">Uncharacterized protein</fullName>
    </submittedName>
</protein>
<evidence type="ECO:0000313" key="3">
    <source>
        <dbReference type="Proteomes" id="UP000053669"/>
    </source>
</evidence>
<feature type="transmembrane region" description="Helical" evidence="1">
    <location>
        <begin position="29"/>
        <end position="50"/>
    </location>
</feature>
<organism evidence="2 3">
    <name type="scientific">Streptomyces canus</name>
    <dbReference type="NCBI Taxonomy" id="58343"/>
    <lineage>
        <taxon>Bacteria</taxon>
        <taxon>Bacillati</taxon>
        <taxon>Actinomycetota</taxon>
        <taxon>Actinomycetes</taxon>
        <taxon>Kitasatosporales</taxon>
        <taxon>Streptomycetaceae</taxon>
        <taxon>Streptomyces</taxon>
        <taxon>Streptomyces aurantiacus group</taxon>
    </lineage>
</organism>
<comment type="caution">
    <text evidence="2">The sequence shown here is derived from an EMBL/GenBank/DDBJ whole genome shotgun (WGS) entry which is preliminary data.</text>
</comment>